<gene>
    <name evidence="3" type="ORF">FNV43_RR01407</name>
</gene>
<dbReference type="InterPro" id="IPR035979">
    <property type="entry name" value="RBD_domain_sf"/>
</dbReference>
<feature type="region of interest" description="Disordered" evidence="1">
    <location>
        <begin position="144"/>
        <end position="187"/>
    </location>
</feature>
<feature type="domain" description="RRM" evidence="2">
    <location>
        <begin position="547"/>
        <end position="614"/>
    </location>
</feature>
<protein>
    <recommendedName>
        <fullName evidence="2">RRM domain-containing protein</fullName>
    </recommendedName>
</protein>
<accession>A0A8K0HRE8</accession>
<dbReference type="Proteomes" id="UP000796880">
    <property type="component" value="Unassembled WGS sequence"/>
</dbReference>
<sequence>MALSCLLVLKSPLRLHFRMGGQTHFTKRRLYATIRVKEREPFMGFDKNLENTISQLPISTRWHSSSSYDPPSNAKEKSKPSETAMEQEAKTVKADSRNYMKMHLGLSKSTPDQTKEGKPWYSLSGLTRFKEKILGILCQNQTSGERTDVAADKTQSKVVTTSKSRLKSGNGERNHSPRTTQATMDPCCKDDISTSEKSESFGGNSTDVVDAIASKPFEIQKDMHNTESVSLKGTLESSRAVSSSTSQDNNSINKEYLVSEVASGITKVHNDPKNSELGKSQSIAQSSEVLVDSLSNEKCFPVNASSYKRKKRSSCEAGANGFEAGHGNQKIDKKTATFVQKINADFHLDNICTPSDGSRMNKRLANQFMSMLDDQMAKEIPSKETSSFATPNGSLGTSNEPSGEDTRSSFDYSNLIDCTKQIICKEGLDMNRSIEKGSTQNKLLVRFLDENVDKQKFQSAFGDCGPIMKIEQLSPIKGSIFKDMYVYFKTRKALQNALMKTDLTIGKSNVLVEATCSEEHVPKRILIPNPIGDPDVPVALVKNPTRTVMIKHLAIDISSHQLKQALGFCGSRISSVFFGSSSSVAYVEFETEDAKDLALAKHTIHIQGEKLSIFRIDVPRTTIVRISNFDDSNGCQKIEKICNSYGQVKNLFFRRSVMVDVHFKISEWPNMLNILNSLNGLKVDGKKWIAQPAPVFPPEMLKLLWTQPEERKHVISVLRRLLQNLKDDSIEGNENL</sequence>
<dbReference type="InterPro" id="IPR058942">
    <property type="entry name" value="AT3G52170-like"/>
</dbReference>
<proteinExistence type="predicted"/>
<evidence type="ECO:0000259" key="2">
    <source>
        <dbReference type="SMART" id="SM00360"/>
    </source>
</evidence>
<dbReference type="OrthoDB" id="1938644at2759"/>
<evidence type="ECO:0000256" key="1">
    <source>
        <dbReference type="SAM" id="MobiDB-lite"/>
    </source>
</evidence>
<evidence type="ECO:0000313" key="3">
    <source>
        <dbReference type="EMBL" id="KAF3456753.1"/>
    </source>
</evidence>
<dbReference type="GO" id="GO:0003723">
    <property type="term" value="F:RNA binding"/>
    <property type="evidence" value="ECO:0007669"/>
    <property type="project" value="InterPro"/>
</dbReference>
<dbReference type="SMART" id="SM00360">
    <property type="entry name" value="RRM"/>
    <property type="match status" value="2"/>
</dbReference>
<feature type="region of interest" description="Disordered" evidence="1">
    <location>
        <begin position="223"/>
        <end position="250"/>
    </location>
</feature>
<name>A0A8K0HRE8_9ROSA</name>
<feature type="compositionally biased region" description="Polar residues" evidence="1">
    <location>
        <begin position="383"/>
        <end position="401"/>
    </location>
</feature>
<evidence type="ECO:0000313" key="4">
    <source>
        <dbReference type="Proteomes" id="UP000796880"/>
    </source>
</evidence>
<feature type="compositionally biased region" description="Basic and acidic residues" evidence="1">
    <location>
        <begin position="145"/>
        <end position="155"/>
    </location>
</feature>
<dbReference type="AlphaFoldDB" id="A0A8K0HRE8"/>
<dbReference type="CDD" id="cd00590">
    <property type="entry name" value="RRM_SF"/>
    <property type="match status" value="1"/>
</dbReference>
<dbReference type="Gene3D" id="3.30.70.330">
    <property type="match status" value="1"/>
</dbReference>
<dbReference type="PANTHER" id="PTHR34568:SF5">
    <property type="entry name" value="RNA-BINDING (RRM_RBD_RNP MOTIFS) FAMILY PROTEIN"/>
    <property type="match status" value="1"/>
</dbReference>
<keyword evidence="4" id="KW-1185">Reference proteome</keyword>
<feature type="compositionally biased region" description="Polar residues" evidence="1">
    <location>
        <begin position="61"/>
        <end position="70"/>
    </location>
</feature>
<feature type="region of interest" description="Disordered" evidence="1">
    <location>
        <begin position="61"/>
        <end position="91"/>
    </location>
</feature>
<dbReference type="InterPro" id="IPR012677">
    <property type="entry name" value="Nucleotide-bd_a/b_plait_sf"/>
</dbReference>
<dbReference type="InterPro" id="IPR000504">
    <property type="entry name" value="RRM_dom"/>
</dbReference>
<reference evidence="3" key="1">
    <citation type="submission" date="2020-03" db="EMBL/GenBank/DDBJ databases">
        <title>A high-quality chromosome-level genome assembly of a woody plant with both climbing and erect habits, Rhamnella rubrinervis.</title>
        <authorList>
            <person name="Lu Z."/>
            <person name="Yang Y."/>
            <person name="Zhu X."/>
            <person name="Sun Y."/>
        </authorList>
    </citation>
    <scope>NUCLEOTIDE SEQUENCE</scope>
    <source>
        <strain evidence="3">BYM</strain>
        <tissue evidence="3">Leaf</tissue>
    </source>
</reference>
<feature type="domain" description="RRM" evidence="2">
    <location>
        <begin position="442"/>
        <end position="513"/>
    </location>
</feature>
<feature type="region of interest" description="Disordered" evidence="1">
    <location>
        <begin position="379"/>
        <end position="408"/>
    </location>
</feature>
<dbReference type="SUPFAM" id="SSF54928">
    <property type="entry name" value="RNA-binding domain, RBD"/>
    <property type="match status" value="2"/>
</dbReference>
<feature type="compositionally biased region" description="Polar residues" evidence="1">
    <location>
        <begin position="226"/>
        <end position="250"/>
    </location>
</feature>
<organism evidence="3 4">
    <name type="scientific">Rhamnella rubrinervis</name>
    <dbReference type="NCBI Taxonomy" id="2594499"/>
    <lineage>
        <taxon>Eukaryota</taxon>
        <taxon>Viridiplantae</taxon>
        <taxon>Streptophyta</taxon>
        <taxon>Embryophyta</taxon>
        <taxon>Tracheophyta</taxon>
        <taxon>Spermatophyta</taxon>
        <taxon>Magnoliopsida</taxon>
        <taxon>eudicotyledons</taxon>
        <taxon>Gunneridae</taxon>
        <taxon>Pentapetalae</taxon>
        <taxon>rosids</taxon>
        <taxon>fabids</taxon>
        <taxon>Rosales</taxon>
        <taxon>Rhamnaceae</taxon>
        <taxon>rhamnoid group</taxon>
        <taxon>Rhamneae</taxon>
        <taxon>Rhamnella</taxon>
    </lineage>
</organism>
<dbReference type="EMBL" id="VOIH02000001">
    <property type="protein sequence ID" value="KAF3456753.1"/>
    <property type="molecule type" value="Genomic_DNA"/>
</dbReference>
<comment type="caution">
    <text evidence="3">The sequence shown here is derived from an EMBL/GenBank/DDBJ whole genome shotgun (WGS) entry which is preliminary data.</text>
</comment>
<dbReference type="PANTHER" id="PTHR34568">
    <property type="entry name" value="RRM DOMAIN-CONTAINING PROTEIN"/>
    <property type="match status" value="1"/>
</dbReference>